<dbReference type="EMBL" id="KN847486">
    <property type="protein sequence ID" value="KIW99526.1"/>
    <property type="molecule type" value="Genomic_DNA"/>
</dbReference>
<evidence type="ECO:0000256" key="1">
    <source>
        <dbReference type="ARBA" id="ARBA00004123"/>
    </source>
</evidence>
<dbReference type="Pfam" id="PF04082">
    <property type="entry name" value="Fungal_trans"/>
    <property type="match status" value="1"/>
</dbReference>
<comment type="subcellular location">
    <subcellularLocation>
        <location evidence="1">Nucleus</location>
    </subcellularLocation>
</comment>
<dbReference type="PANTHER" id="PTHR40626">
    <property type="entry name" value="MIP31509P"/>
    <property type="match status" value="1"/>
</dbReference>
<dbReference type="Pfam" id="PF00096">
    <property type="entry name" value="zf-C2H2"/>
    <property type="match status" value="1"/>
</dbReference>
<evidence type="ECO:0000313" key="9">
    <source>
        <dbReference type="EMBL" id="KIW99526.1"/>
    </source>
</evidence>
<dbReference type="FunFam" id="3.30.160.60:FF:000145">
    <property type="entry name" value="Zinc finger protein 574"/>
    <property type="match status" value="1"/>
</dbReference>
<feature type="domain" description="C2H2-type" evidence="8">
    <location>
        <begin position="11"/>
        <end position="38"/>
    </location>
</feature>
<gene>
    <name evidence="9" type="ORF">Z518_11265</name>
</gene>
<dbReference type="VEuPathDB" id="FungiDB:Z518_11265"/>
<dbReference type="GO" id="GO:0000981">
    <property type="term" value="F:DNA-binding transcription factor activity, RNA polymerase II-specific"/>
    <property type="evidence" value="ECO:0007669"/>
    <property type="project" value="InterPro"/>
</dbReference>
<dbReference type="SUPFAM" id="SSF57667">
    <property type="entry name" value="beta-beta-alpha zinc fingers"/>
    <property type="match status" value="1"/>
</dbReference>
<evidence type="ECO:0000256" key="2">
    <source>
        <dbReference type="ARBA" id="ARBA00022723"/>
    </source>
</evidence>
<dbReference type="InterPro" id="IPR051059">
    <property type="entry name" value="VerF-like"/>
</dbReference>
<evidence type="ECO:0000313" key="10">
    <source>
        <dbReference type="Proteomes" id="UP000053617"/>
    </source>
</evidence>
<dbReference type="GO" id="GO:0008270">
    <property type="term" value="F:zinc ion binding"/>
    <property type="evidence" value="ECO:0007669"/>
    <property type="project" value="UniProtKB-KW"/>
</dbReference>
<dbReference type="GeneID" id="25299336"/>
<sequence>MPRGRPKKTITPCRYCGKQFKRQEHLLRHERTHTRERPFVCDCGQSFTRRDLLSRHYKLSHLSLQNVSSPCAEVAPEPTTDEITEGITGDSDLFWDPDFFMQDMLPATLFDSSFPLIDVPPRIQPAPSNGFPLFSSHLPRTNDIEDDFEANEPADGVTCQPAVPWSVSGVEYDKFCLRVRAYSEVLPIGCALPSRNALARNLEGYFRCVQEHLPFVHPATFSIERKDVELVLAVTVLGALYRFEYSGSFELYSIAKAILLEKIRREDFQLSSSLLSGQSDSIRDKRNSVGKLQTFVLLITFASWTDKDILPDALSMSNRLATLVRQNEISGSDEMPQDADWPSWIAIEERRRTLFAAYVLLNMHSIAFNTPPLILNHEIGSFLPSNAEQWKSTSASEWRQSPRQVERSFQEALCAVLDGKGNPEDAGLSPFSSYLLIHGLLQQILIKRRGCSGSLQPETIKSFETALRAWQLSWELTHEATLDPLSAKGPLGLNATALLRLAYIRLNSNLGLSQGLFSHDLRCITGARPSLNRSPYIDRAVLHAAHVLSMPVRLGLELIARIKLPFRSIEHSLCSLECALLLKDWLELISTVVSSCGVEGLRPAEKRLLEIIRGIIEETSLAETPDILEDDVFRIRWMATTVVQLWARMFQGAHVLEIDNVISAGLQLLTDAS</sequence>
<dbReference type="RefSeq" id="XP_013266663.1">
    <property type="nucleotide sequence ID" value="XM_013411209.1"/>
</dbReference>
<keyword evidence="6" id="KW-0539">Nucleus</keyword>
<evidence type="ECO:0000256" key="7">
    <source>
        <dbReference type="PROSITE-ProRule" id="PRU00042"/>
    </source>
</evidence>
<keyword evidence="3" id="KW-0677">Repeat</keyword>
<dbReference type="GO" id="GO:0000978">
    <property type="term" value="F:RNA polymerase II cis-regulatory region sequence-specific DNA binding"/>
    <property type="evidence" value="ECO:0007669"/>
    <property type="project" value="InterPro"/>
</dbReference>
<protein>
    <recommendedName>
        <fullName evidence="8">C2H2-type domain-containing protein</fullName>
    </recommendedName>
</protein>
<name>A0A0D2FBS1_9EURO</name>
<organism evidence="9 10">
    <name type="scientific">Rhinocladiella mackenziei CBS 650.93</name>
    <dbReference type="NCBI Taxonomy" id="1442369"/>
    <lineage>
        <taxon>Eukaryota</taxon>
        <taxon>Fungi</taxon>
        <taxon>Dikarya</taxon>
        <taxon>Ascomycota</taxon>
        <taxon>Pezizomycotina</taxon>
        <taxon>Eurotiomycetes</taxon>
        <taxon>Chaetothyriomycetidae</taxon>
        <taxon>Chaetothyriales</taxon>
        <taxon>Herpotrichiellaceae</taxon>
        <taxon>Rhinocladiella</taxon>
    </lineage>
</organism>
<proteinExistence type="predicted"/>
<dbReference type="STRING" id="1442369.A0A0D2FBS1"/>
<dbReference type="InterPro" id="IPR036236">
    <property type="entry name" value="Znf_C2H2_sf"/>
</dbReference>
<dbReference type="CDD" id="cd12148">
    <property type="entry name" value="fungal_TF_MHR"/>
    <property type="match status" value="1"/>
</dbReference>
<reference evidence="9 10" key="1">
    <citation type="submission" date="2015-01" db="EMBL/GenBank/DDBJ databases">
        <title>The Genome Sequence of Rhinocladiella mackenzie CBS 650.93.</title>
        <authorList>
            <consortium name="The Broad Institute Genomics Platform"/>
            <person name="Cuomo C."/>
            <person name="de Hoog S."/>
            <person name="Gorbushina A."/>
            <person name="Stielow B."/>
            <person name="Teixiera M."/>
            <person name="Abouelleil A."/>
            <person name="Chapman S.B."/>
            <person name="Priest M."/>
            <person name="Young S.K."/>
            <person name="Wortman J."/>
            <person name="Nusbaum C."/>
            <person name="Birren B."/>
        </authorList>
    </citation>
    <scope>NUCLEOTIDE SEQUENCE [LARGE SCALE GENOMIC DNA]</scope>
    <source>
        <strain evidence="9 10">CBS 650.93</strain>
    </source>
</reference>
<dbReference type="Gene3D" id="3.30.160.60">
    <property type="entry name" value="Classic Zinc Finger"/>
    <property type="match status" value="2"/>
</dbReference>
<dbReference type="InterPro" id="IPR007219">
    <property type="entry name" value="XnlR_reg_dom"/>
</dbReference>
<keyword evidence="4 7" id="KW-0863">Zinc-finger</keyword>
<dbReference type="GO" id="GO:0006351">
    <property type="term" value="P:DNA-templated transcription"/>
    <property type="evidence" value="ECO:0007669"/>
    <property type="project" value="InterPro"/>
</dbReference>
<dbReference type="GO" id="GO:0005634">
    <property type="term" value="C:nucleus"/>
    <property type="evidence" value="ECO:0007669"/>
    <property type="project" value="UniProtKB-SubCell"/>
</dbReference>
<dbReference type="PROSITE" id="PS50157">
    <property type="entry name" value="ZINC_FINGER_C2H2_2"/>
    <property type="match status" value="2"/>
</dbReference>
<dbReference type="PROSITE" id="PS00028">
    <property type="entry name" value="ZINC_FINGER_C2H2_1"/>
    <property type="match status" value="1"/>
</dbReference>
<feature type="domain" description="C2H2-type" evidence="8">
    <location>
        <begin position="39"/>
        <end position="66"/>
    </location>
</feature>
<dbReference type="Proteomes" id="UP000053617">
    <property type="component" value="Unassembled WGS sequence"/>
</dbReference>
<dbReference type="InterPro" id="IPR013087">
    <property type="entry name" value="Znf_C2H2_type"/>
</dbReference>
<keyword evidence="2" id="KW-0479">Metal-binding</keyword>
<dbReference type="AlphaFoldDB" id="A0A0D2FBS1"/>
<evidence type="ECO:0000256" key="6">
    <source>
        <dbReference type="ARBA" id="ARBA00023242"/>
    </source>
</evidence>
<dbReference type="HOGENOM" id="CLU_007784_3_0_1"/>
<dbReference type="SMART" id="SM00355">
    <property type="entry name" value="ZnF_C2H2"/>
    <property type="match status" value="2"/>
</dbReference>
<evidence type="ECO:0000256" key="5">
    <source>
        <dbReference type="ARBA" id="ARBA00022833"/>
    </source>
</evidence>
<dbReference type="GO" id="GO:0000785">
    <property type="term" value="C:chromatin"/>
    <property type="evidence" value="ECO:0007669"/>
    <property type="project" value="TreeGrafter"/>
</dbReference>
<dbReference type="PANTHER" id="PTHR40626:SF10">
    <property type="entry name" value="C2H2-TYPE DOMAIN-CONTAINING PROTEIN"/>
    <property type="match status" value="1"/>
</dbReference>
<dbReference type="OrthoDB" id="654211at2759"/>
<evidence type="ECO:0000259" key="8">
    <source>
        <dbReference type="PROSITE" id="PS50157"/>
    </source>
</evidence>
<keyword evidence="5" id="KW-0862">Zinc</keyword>
<evidence type="ECO:0000256" key="3">
    <source>
        <dbReference type="ARBA" id="ARBA00022737"/>
    </source>
</evidence>
<accession>A0A0D2FBS1</accession>
<keyword evidence="10" id="KW-1185">Reference proteome</keyword>
<evidence type="ECO:0000256" key="4">
    <source>
        <dbReference type="ARBA" id="ARBA00022771"/>
    </source>
</evidence>